<gene>
    <name evidence="2" type="ORF">PMIN01_06403</name>
</gene>
<keyword evidence="3" id="KW-1185">Reference proteome</keyword>
<reference evidence="2" key="1">
    <citation type="journal article" date="2020" name="Mol. Plant Microbe Interact.">
        <title>Genome Sequence of the Biocontrol Agent Coniothyrium minitans strain Conio (IMI 134523).</title>
        <authorList>
            <person name="Patel D."/>
            <person name="Shittu T.A."/>
            <person name="Baroncelli R."/>
            <person name="Muthumeenakshi S."/>
            <person name="Osborne T.H."/>
            <person name="Janganan T.K."/>
            <person name="Sreenivasaprasad S."/>
        </authorList>
    </citation>
    <scope>NUCLEOTIDE SEQUENCE</scope>
    <source>
        <strain evidence="2">Conio</strain>
    </source>
</reference>
<dbReference type="EMBL" id="WJXW01000006">
    <property type="protein sequence ID" value="KAF9734998.1"/>
    <property type="molecule type" value="Genomic_DNA"/>
</dbReference>
<dbReference type="Proteomes" id="UP000756921">
    <property type="component" value="Unassembled WGS sequence"/>
</dbReference>
<organism evidence="2 3">
    <name type="scientific">Paraphaeosphaeria minitans</name>
    <dbReference type="NCBI Taxonomy" id="565426"/>
    <lineage>
        <taxon>Eukaryota</taxon>
        <taxon>Fungi</taxon>
        <taxon>Dikarya</taxon>
        <taxon>Ascomycota</taxon>
        <taxon>Pezizomycotina</taxon>
        <taxon>Dothideomycetes</taxon>
        <taxon>Pleosporomycetidae</taxon>
        <taxon>Pleosporales</taxon>
        <taxon>Massarineae</taxon>
        <taxon>Didymosphaeriaceae</taxon>
        <taxon>Paraphaeosphaeria</taxon>
    </lineage>
</organism>
<protein>
    <submittedName>
        <fullName evidence="2">Uncharacterized protein</fullName>
    </submittedName>
</protein>
<evidence type="ECO:0000313" key="3">
    <source>
        <dbReference type="Proteomes" id="UP000756921"/>
    </source>
</evidence>
<evidence type="ECO:0000256" key="1">
    <source>
        <dbReference type="SAM" id="MobiDB-lite"/>
    </source>
</evidence>
<feature type="compositionally biased region" description="Polar residues" evidence="1">
    <location>
        <begin position="92"/>
        <end position="106"/>
    </location>
</feature>
<proteinExistence type="predicted"/>
<evidence type="ECO:0000313" key="2">
    <source>
        <dbReference type="EMBL" id="KAF9734998.1"/>
    </source>
</evidence>
<feature type="region of interest" description="Disordered" evidence="1">
    <location>
        <begin position="60"/>
        <end position="106"/>
    </location>
</feature>
<name>A0A9P6GH60_9PLEO</name>
<comment type="caution">
    <text evidence="2">The sequence shown here is derived from an EMBL/GenBank/DDBJ whole genome shotgun (WGS) entry which is preliminary data.</text>
</comment>
<dbReference type="AlphaFoldDB" id="A0A9P6GH60"/>
<accession>A0A9P6GH60</accession>
<sequence length="106" mass="11277">MSVLILSCFRSHRAPRAAASGCLLTATMAHFDSDAPWMDSVLQTTTKKLSAHNCNDNQGAELRAENTASSTISNWPRGAEAGTLVHARVSPSAPTNHSTSQSPLTR</sequence>